<evidence type="ECO:0000313" key="2">
    <source>
        <dbReference type="EMBL" id="GAJ08029.1"/>
    </source>
</evidence>
<dbReference type="EMBL" id="BARW01030631">
    <property type="protein sequence ID" value="GAJ08029.1"/>
    <property type="molecule type" value="Genomic_DNA"/>
</dbReference>
<evidence type="ECO:0000259" key="1">
    <source>
        <dbReference type="PROSITE" id="PS50110"/>
    </source>
</evidence>
<dbReference type="InterPro" id="IPR011006">
    <property type="entry name" value="CheY-like_superfamily"/>
</dbReference>
<dbReference type="AlphaFoldDB" id="X1TS13"/>
<organism evidence="2">
    <name type="scientific">marine sediment metagenome</name>
    <dbReference type="NCBI Taxonomy" id="412755"/>
    <lineage>
        <taxon>unclassified sequences</taxon>
        <taxon>metagenomes</taxon>
        <taxon>ecological metagenomes</taxon>
    </lineage>
</organism>
<feature type="domain" description="Response regulatory" evidence="1">
    <location>
        <begin position="1"/>
        <end position="64"/>
    </location>
</feature>
<proteinExistence type="predicted"/>
<gene>
    <name evidence="2" type="ORF">S12H4_48925</name>
</gene>
<reference evidence="2" key="1">
    <citation type="journal article" date="2014" name="Front. Microbiol.">
        <title>High frequency of phylogenetically diverse reductive dehalogenase-homologous genes in deep subseafloor sedimentary metagenomes.</title>
        <authorList>
            <person name="Kawai M."/>
            <person name="Futagami T."/>
            <person name="Toyoda A."/>
            <person name="Takaki Y."/>
            <person name="Nishi S."/>
            <person name="Hori S."/>
            <person name="Arai W."/>
            <person name="Tsubouchi T."/>
            <person name="Morono Y."/>
            <person name="Uchiyama I."/>
            <person name="Ito T."/>
            <person name="Fujiyama A."/>
            <person name="Inagaki F."/>
            <person name="Takami H."/>
        </authorList>
    </citation>
    <scope>NUCLEOTIDE SEQUENCE</scope>
    <source>
        <strain evidence="2">Expedition CK06-06</strain>
    </source>
</reference>
<protein>
    <recommendedName>
        <fullName evidence="1">Response regulatory domain-containing protein</fullName>
    </recommendedName>
</protein>
<dbReference type="PROSITE" id="PS50110">
    <property type="entry name" value="RESPONSE_REGULATORY"/>
    <property type="match status" value="1"/>
</dbReference>
<sequence>EALEAIRQIENEHGTAGLDGVKVIMTTALGDSKNVIGAFRTGCEAYIVKPVSKEKLLEEMEKLGLFNLVARASSPAERRPVE</sequence>
<dbReference type="Gene3D" id="3.40.50.2300">
    <property type="match status" value="1"/>
</dbReference>
<feature type="non-terminal residue" evidence="2">
    <location>
        <position position="1"/>
    </location>
</feature>
<accession>X1TS13</accession>
<dbReference type="GO" id="GO:0000160">
    <property type="term" value="P:phosphorelay signal transduction system"/>
    <property type="evidence" value="ECO:0007669"/>
    <property type="project" value="InterPro"/>
</dbReference>
<name>X1TS13_9ZZZZ</name>
<comment type="caution">
    <text evidence="2">The sequence shown here is derived from an EMBL/GenBank/DDBJ whole genome shotgun (WGS) entry which is preliminary data.</text>
</comment>
<dbReference type="InterPro" id="IPR001789">
    <property type="entry name" value="Sig_transdc_resp-reg_receiver"/>
</dbReference>
<dbReference type="SUPFAM" id="SSF52172">
    <property type="entry name" value="CheY-like"/>
    <property type="match status" value="1"/>
</dbReference>